<comment type="caution">
    <text evidence="2">The sequence shown here is derived from an EMBL/GenBank/DDBJ whole genome shotgun (WGS) entry which is preliminary data.</text>
</comment>
<dbReference type="EMBL" id="JBFXLU010000224">
    <property type="protein sequence ID" value="KAL2834168.1"/>
    <property type="molecule type" value="Genomic_DNA"/>
</dbReference>
<dbReference type="SUPFAM" id="SSF56801">
    <property type="entry name" value="Acetyl-CoA synthetase-like"/>
    <property type="match status" value="1"/>
</dbReference>
<dbReference type="InterPro" id="IPR000873">
    <property type="entry name" value="AMP-dep_synth/lig_dom"/>
</dbReference>
<name>A0ABR4J280_9EURO</name>
<dbReference type="Proteomes" id="UP001610446">
    <property type="component" value="Unassembled WGS sequence"/>
</dbReference>
<dbReference type="PROSITE" id="PS00455">
    <property type="entry name" value="AMP_BINDING"/>
    <property type="match status" value="1"/>
</dbReference>
<organism evidence="2 3">
    <name type="scientific">Aspergillus pseudoustus</name>
    <dbReference type="NCBI Taxonomy" id="1810923"/>
    <lineage>
        <taxon>Eukaryota</taxon>
        <taxon>Fungi</taxon>
        <taxon>Dikarya</taxon>
        <taxon>Ascomycota</taxon>
        <taxon>Pezizomycotina</taxon>
        <taxon>Eurotiomycetes</taxon>
        <taxon>Eurotiomycetidae</taxon>
        <taxon>Eurotiales</taxon>
        <taxon>Aspergillaceae</taxon>
        <taxon>Aspergillus</taxon>
        <taxon>Aspergillus subgen. Nidulantes</taxon>
    </lineage>
</organism>
<sequence length="261" mass="28618">MIVTSPYNIDIPATDVASFVFHSQSSASRNAPQYFDASCPGKCFSLSQAETAAVGVLAARCVFTAASPSASASELEYQLRNSDAKLVLASRDRLAIAREAMSKADLGPDQLLIFSDLDEDLSQSQPLSPPSWTSIWRPAEEVQSWSWKPITTLKEAQQTTAIINYSSGTTGLPKGVEISHYNAVANATQLLFKRAMAADTALGRCRKARLNQSGERWLAPLPMYHAYGQTYYCINAARCGAKVFIMRSFNVEQYLVRDDLN</sequence>
<dbReference type="PANTHER" id="PTHR24096">
    <property type="entry name" value="LONG-CHAIN-FATTY-ACID--COA LIGASE"/>
    <property type="match status" value="1"/>
</dbReference>
<accession>A0ABR4J280</accession>
<proteinExistence type="predicted"/>
<evidence type="ECO:0000313" key="3">
    <source>
        <dbReference type="Proteomes" id="UP001610446"/>
    </source>
</evidence>
<dbReference type="Gene3D" id="3.40.50.980">
    <property type="match status" value="2"/>
</dbReference>
<dbReference type="Pfam" id="PF00501">
    <property type="entry name" value="AMP-binding"/>
    <property type="match status" value="1"/>
</dbReference>
<keyword evidence="3" id="KW-1185">Reference proteome</keyword>
<dbReference type="InterPro" id="IPR020845">
    <property type="entry name" value="AMP-binding_CS"/>
</dbReference>
<protein>
    <submittedName>
        <fullName evidence="2">AMP-binding enzyme-domain-containing protein</fullName>
    </submittedName>
</protein>
<dbReference type="PANTHER" id="PTHR24096:SF424">
    <property type="entry name" value="ACETYL-COA SYNTHETASE-LIKE PROTEIN-RELATED"/>
    <property type="match status" value="1"/>
</dbReference>
<evidence type="ECO:0000259" key="1">
    <source>
        <dbReference type="Pfam" id="PF00501"/>
    </source>
</evidence>
<reference evidence="2 3" key="1">
    <citation type="submission" date="2024-07" db="EMBL/GenBank/DDBJ databases">
        <title>Section-level genome sequencing and comparative genomics of Aspergillus sections Usti and Cavernicolus.</title>
        <authorList>
            <consortium name="Lawrence Berkeley National Laboratory"/>
            <person name="Nybo J.L."/>
            <person name="Vesth T.C."/>
            <person name="Theobald S."/>
            <person name="Frisvad J.C."/>
            <person name="Larsen T.O."/>
            <person name="Kjaerboelling I."/>
            <person name="Rothschild-Mancinelli K."/>
            <person name="Lyhne E.K."/>
            <person name="Kogle M.E."/>
            <person name="Barry K."/>
            <person name="Clum A."/>
            <person name="Na H."/>
            <person name="Ledsgaard L."/>
            <person name="Lin J."/>
            <person name="Lipzen A."/>
            <person name="Kuo A."/>
            <person name="Riley R."/>
            <person name="Mondo S."/>
            <person name="Labutti K."/>
            <person name="Haridas S."/>
            <person name="Pangalinan J."/>
            <person name="Salamov A.A."/>
            <person name="Simmons B.A."/>
            <person name="Magnuson J.K."/>
            <person name="Chen J."/>
            <person name="Drula E."/>
            <person name="Henrissat B."/>
            <person name="Wiebenga A."/>
            <person name="Lubbers R.J."/>
            <person name="Gomes A.C."/>
            <person name="Makela M.R."/>
            <person name="Stajich J."/>
            <person name="Grigoriev I.V."/>
            <person name="Mortensen U.H."/>
            <person name="De Vries R.P."/>
            <person name="Baker S.E."/>
            <person name="Andersen M.R."/>
        </authorList>
    </citation>
    <scope>NUCLEOTIDE SEQUENCE [LARGE SCALE GENOMIC DNA]</scope>
    <source>
        <strain evidence="2 3">CBS 123904</strain>
    </source>
</reference>
<feature type="domain" description="AMP-dependent synthetase/ligase" evidence="1">
    <location>
        <begin position="51"/>
        <end position="251"/>
    </location>
</feature>
<gene>
    <name evidence="2" type="ORF">BJY01DRAFT_253119</name>
</gene>
<evidence type="ECO:0000313" key="2">
    <source>
        <dbReference type="EMBL" id="KAL2834168.1"/>
    </source>
</evidence>